<organism evidence="1 2">
    <name type="scientific">Triparma columacea</name>
    <dbReference type="NCBI Taxonomy" id="722753"/>
    <lineage>
        <taxon>Eukaryota</taxon>
        <taxon>Sar</taxon>
        <taxon>Stramenopiles</taxon>
        <taxon>Ochrophyta</taxon>
        <taxon>Bolidophyceae</taxon>
        <taxon>Parmales</taxon>
        <taxon>Triparmaceae</taxon>
        <taxon>Triparma</taxon>
    </lineage>
</organism>
<dbReference type="Proteomes" id="UP001165065">
    <property type="component" value="Unassembled WGS sequence"/>
</dbReference>
<evidence type="ECO:0000313" key="2">
    <source>
        <dbReference type="Proteomes" id="UP001165065"/>
    </source>
</evidence>
<proteinExistence type="predicted"/>
<protein>
    <submittedName>
        <fullName evidence="1">Uncharacterized protein</fullName>
    </submittedName>
</protein>
<gene>
    <name evidence="1" type="ORF">TrCOL_g10310</name>
</gene>
<dbReference type="AlphaFoldDB" id="A0A9W7FVE7"/>
<sequence>MASKRVSDIIIDEGFTVVDSLNASDVESLSTFKSAVRELMVGDDFRALQTTGYARALVFLRSVDMLDGAVIKRLNDGGGKWVVKGVKRGFVWPVVEVLDASRGKVKGDEVREWLGHEDVMRVCRRLFRDGDGKRVGKIGKAFEELGWEEETWLAREWGEKLRWNREEGVKLFKGLGHKGEWGKILEVWTEERPMLPHVYAACCRALGRGGPSVLSDPRYSLLKEEVEGMIELEEDRWGERNVGLVREAWEAVEGRGGEGKDETKGKNIPNLVNMGPSCGVNR</sequence>
<accession>A0A9W7FVE7</accession>
<dbReference type="OrthoDB" id="10398498at2759"/>
<keyword evidence="2" id="KW-1185">Reference proteome</keyword>
<evidence type="ECO:0000313" key="1">
    <source>
        <dbReference type="EMBL" id="GMI19881.1"/>
    </source>
</evidence>
<reference evidence="2" key="1">
    <citation type="journal article" date="2023" name="Commun. Biol.">
        <title>Genome analysis of Parmales, the sister group of diatoms, reveals the evolutionary specialization of diatoms from phago-mixotrophs to photoautotrophs.</title>
        <authorList>
            <person name="Ban H."/>
            <person name="Sato S."/>
            <person name="Yoshikawa S."/>
            <person name="Yamada K."/>
            <person name="Nakamura Y."/>
            <person name="Ichinomiya M."/>
            <person name="Sato N."/>
            <person name="Blanc-Mathieu R."/>
            <person name="Endo H."/>
            <person name="Kuwata A."/>
            <person name="Ogata H."/>
        </authorList>
    </citation>
    <scope>NUCLEOTIDE SEQUENCE [LARGE SCALE GENOMIC DNA]</scope>
</reference>
<dbReference type="EMBL" id="BRYA01000501">
    <property type="protein sequence ID" value="GMI19881.1"/>
    <property type="molecule type" value="Genomic_DNA"/>
</dbReference>
<comment type="caution">
    <text evidence="1">The sequence shown here is derived from an EMBL/GenBank/DDBJ whole genome shotgun (WGS) entry which is preliminary data.</text>
</comment>
<name>A0A9W7FVE7_9STRA</name>